<organism evidence="2 3">
    <name type="scientific">Brachionus plicatilis</name>
    <name type="common">Marine rotifer</name>
    <name type="synonym">Brachionus muelleri</name>
    <dbReference type="NCBI Taxonomy" id="10195"/>
    <lineage>
        <taxon>Eukaryota</taxon>
        <taxon>Metazoa</taxon>
        <taxon>Spiralia</taxon>
        <taxon>Gnathifera</taxon>
        <taxon>Rotifera</taxon>
        <taxon>Eurotatoria</taxon>
        <taxon>Monogononta</taxon>
        <taxon>Pseudotrocha</taxon>
        <taxon>Ploima</taxon>
        <taxon>Brachionidae</taxon>
        <taxon>Brachionus</taxon>
    </lineage>
</organism>
<evidence type="ECO:0000313" key="3">
    <source>
        <dbReference type="Proteomes" id="UP000276133"/>
    </source>
</evidence>
<accession>A0A3M7PW54</accession>
<sequence length="73" mass="8042">MATSLPDALTCARYTCAKPPWPSCSNTLLLLEHGSIYKNVPNSHNNNNNNNDNNDYNTKAKIDNSSSPESLFV</sequence>
<gene>
    <name evidence="2" type="ORF">BpHYR1_030762</name>
</gene>
<dbReference type="Proteomes" id="UP000276133">
    <property type="component" value="Unassembled WGS sequence"/>
</dbReference>
<comment type="caution">
    <text evidence="2">The sequence shown here is derived from an EMBL/GenBank/DDBJ whole genome shotgun (WGS) entry which is preliminary data.</text>
</comment>
<feature type="compositionally biased region" description="Low complexity" evidence="1">
    <location>
        <begin position="45"/>
        <end position="57"/>
    </location>
</feature>
<name>A0A3M7PW54_BRAPC</name>
<dbReference type="EMBL" id="REGN01008685">
    <property type="protein sequence ID" value="RNA02995.1"/>
    <property type="molecule type" value="Genomic_DNA"/>
</dbReference>
<evidence type="ECO:0000313" key="2">
    <source>
        <dbReference type="EMBL" id="RNA02995.1"/>
    </source>
</evidence>
<dbReference type="AlphaFoldDB" id="A0A3M7PW54"/>
<proteinExistence type="predicted"/>
<reference evidence="2 3" key="1">
    <citation type="journal article" date="2018" name="Sci. Rep.">
        <title>Genomic signatures of local adaptation to the degree of environmental predictability in rotifers.</title>
        <authorList>
            <person name="Franch-Gras L."/>
            <person name="Hahn C."/>
            <person name="Garcia-Roger E.M."/>
            <person name="Carmona M.J."/>
            <person name="Serra M."/>
            <person name="Gomez A."/>
        </authorList>
    </citation>
    <scope>NUCLEOTIDE SEQUENCE [LARGE SCALE GENOMIC DNA]</scope>
    <source>
        <strain evidence="2">HYR1</strain>
    </source>
</reference>
<evidence type="ECO:0000256" key="1">
    <source>
        <dbReference type="SAM" id="MobiDB-lite"/>
    </source>
</evidence>
<feature type="compositionally biased region" description="Polar residues" evidence="1">
    <location>
        <begin position="63"/>
        <end position="73"/>
    </location>
</feature>
<feature type="region of interest" description="Disordered" evidence="1">
    <location>
        <begin position="38"/>
        <end position="73"/>
    </location>
</feature>
<protein>
    <submittedName>
        <fullName evidence="2">Uncharacterized protein</fullName>
    </submittedName>
</protein>
<keyword evidence="3" id="KW-1185">Reference proteome</keyword>